<evidence type="ECO:0000259" key="1">
    <source>
        <dbReference type="PROSITE" id="PS50234"/>
    </source>
</evidence>
<dbReference type="RefSeq" id="WP_073302819.1">
    <property type="nucleotide sequence ID" value="NZ_FRAW01000004.1"/>
</dbReference>
<gene>
    <name evidence="2" type="ORF">SAMN05720469_10422</name>
</gene>
<organism evidence="2 3">
    <name type="scientific">Fibrobacter intestinalis</name>
    <dbReference type="NCBI Taxonomy" id="28122"/>
    <lineage>
        <taxon>Bacteria</taxon>
        <taxon>Pseudomonadati</taxon>
        <taxon>Fibrobacterota</taxon>
        <taxon>Fibrobacteria</taxon>
        <taxon>Fibrobacterales</taxon>
        <taxon>Fibrobacteraceae</taxon>
        <taxon>Fibrobacter</taxon>
    </lineage>
</organism>
<dbReference type="AlphaFoldDB" id="A0A1M6RJ93"/>
<name>A0A1M6RJ93_9BACT</name>
<protein>
    <recommendedName>
        <fullName evidence="1">VWFA domain-containing protein</fullName>
    </recommendedName>
</protein>
<sequence length="219" mass="25075">MKKGLTELVFILDRSGSMSGLEKETIGGYNSTLDRQKNEKGEACVSTVLFDNEMEVLHDRIPIQNVVPLTEKQYYARGSTALMDAIGRAIHHIGNVHKYAREEDRPEKTIFVITTDGYENDSHEYSIQQVQSMIKRQKEKYGWEFLFLGANIDAIKTAESIGIHSSRAANFIADEEGVNKMYKAQEMLLCDIRQNRATASDDSWKRNLEDDYMKRKKRG</sequence>
<dbReference type="Gene3D" id="3.40.50.410">
    <property type="entry name" value="von Willebrand factor, type A domain"/>
    <property type="match status" value="1"/>
</dbReference>
<proteinExistence type="predicted"/>
<evidence type="ECO:0000313" key="3">
    <source>
        <dbReference type="Proteomes" id="UP000184275"/>
    </source>
</evidence>
<keyword evidence="3" id="KW-1185">Reference proteome</keyword>
<dbReference type="InterPro" id="IPR036465">
    <property type="entry name" value="vWFA_dom_sf"/>
</dbReference>
<dbReference type="CDD" id="cd00198">
    <property type="entry name" value="vWFA"/>
    <property type="match status" value="1"/>
</dbReference>
<dbReference type="Proteomes" id="UP000184275">
    <property type="component" value="Unassembled WGS sequence"/>
</dbReference>
<dbReference type="InterPro" id="IPR002035">
    <property type="entry name" value="VWF_A"/>
</dbReference>
<feature type="domain" description="VWFA" evidence="1">
    <location>
        <begin position="7"/>
        <end position="188"/>
    </location>
</feature>
<evidence type="ECO:0000313" key="2">
    <source>
        <dbReference type="EMBL" id="SHK32513.1"/>
    </source>
</evidence>
<dbReference type="EMBL" id="FRAW01000004">
    <property type="protein sequence ID" value="SHK32513.1"/>
    <property type="molecule type" value="Genomic_DNA"/>
</dbReference>
<dbReference type="SUPFAM" id="SSF53300">
    <property type="entry name" value="vWA-like"/>
    <property type="match status" value="1"/>
</dbReference>
<accession>A0A1M6RJ93</accession>
<reference evidence="3" key="1">
    <citation type="submission" date="2016-11" db="EMBL/GenBank/DDBJ databases">
        <authorList>
            <person name="Varghese N."/>
            <person name="Submissions S."/>
        </authorList>
    </citation>
    <scope>NUCLEOTIDE SEQUENCE [LARGE SCALE GENOMIC DNA]</scope>
    <source>
        <strain evidence="3">UWOS</strain>
    </source>
</reference>
<dbReference type="PROSITE" id="PS50234">
    <property type="entry name" value="VWFA"/>
    <property type="match status" value="1"/>
</dbReference>